<dbReference type="Pfam" id="PF16184">
    <property type="entry name" value="Cadherin_3"/>
    <property type="match status" value="2"/>
</dbReference>
<reference evidence="6" key="1">
    <citation type="submission" date="2022-08" db="EMBL/GenBank/DDBJ databases">
        <title>Genome sequencing of akame (Lates japonicus).</title>
        <authorList>
            <person name="Hashiguchi Y."/>
            <person name="Takahashi H."/>
        </authorList>
    </citation>
    <scope>NUCLEOTIDE SEQUENCE</scope>
    <source>
        <strain evidence="6">Kochi</strain>
    </source>
</reference>
<accession>A0AAD3NQP7</accession>
<evidence type="ECO:0000256" key="5">
    <source>
        <dbReference type="SAM" id="SignalP"/>
    </source>
</evidence>
<feature type="repeat" description="CSPG" evidence="4">
    <location>
        <begin position="80"/>
        <end position="192"/>
    </location>
</feature>
<feature type="chain" id="PRO_5042185611" evidence="5">
    <location>
        <begin position="26"/>
        <end position="403"/>
    </location>
</feature>
<dbReference type="PANTHER" id="PTHR45739">
    <property type="entry name" value="MATRIX PROTEIN, PUTATIVE-RELATED"/>
    <property type="match status" value="1"/>
</dbReference>
<dbReference type="GO" id="GO:0009653">
    <property type="term" value="P:anatomical structure morphogenesis"/>
    <property type="evidence" value="ECO:0007669"/>
    <property type="project" value="TreeGrafter"/>
</dbReference>
<keyword evidence="7" id="KW-1185">Reference proteome</keyword>
<keyword evidence="1 5" id="KW-0732">Signal</keyword>
<sequence length="403" mass="44285">MLKCVVLIQVILSATFAEGLTPVHAVPPHLGNEEMIFEVVLFDFHDPPNLAQPQVGTTSLIYRLRVVMVHIEPVPDQPPKEVPGSSRCLVVKETEVVHITRQHLHFVDQESPDSELTYTVTTPPFYTGPHSTPDAGRLFLVDSIPKFTKDSNAPVLRLFTQHAVNFMKVAYMPPIMDIGPYPQYIQFVLSVTNRLGKTVTGICFNITVMPEDNQPPQVITNALTVDEGGECWLGPEHLLLSDVDSMEEVLQVKPINDEVPVLVAGLKPVLSCAEGQEIVITAEYIYASDADSDNSSLAFLIARQPYHGVVLRNGVVVDRFIQADITAGIITYKHTGLEIGLTPRHDTITFVISDGETENSALCCGGGNPIRTRGIAQHRDSLPVYDLHITVFPVDSQPPSLTT</sequence>
<dbReference type="Proteomes" id="UP001279410">
    <property type="component" value="Unassembled WGS sequence"/>
</dbReference>
<evidence type="ECO:0000256" key="3">
    <source>
        <dbReference type="ARBA" id="ARBA00023180"/>
    </source>
</evidence>
<evidence type="ECO:0000313" key="6">
    <source>
        <dbReference type="EMBL" id="GLD75441.1"/>
    </source>
</evidence>
<keyword evidence="2" id="KW-0677">Repeat</keyword>
<organism evidence="6 7">
    <name type="scientific">Lates japonicus</name>
    <name type="common">Japanese lates</name>
    <dbReference type="NCBI Taxonomy" id="270547"/>
    <lineage>
        <taxon>Eukaryota</taxon>
        <taxon>Metazoa</taxon>
        <taxon>Chordata</taxon>
        <taxon>Craniata</taxon>
        <taxon>Vertebrata</taxon>
        <taxon>Euteleostomi</taxon>
        <taxon>Actinopterygii</taxon>
        <taxon>Neopterygii</taxon>
        <taxon>Teleostei</taxon>
        <taxon>Neoteleostei</taxon>
        <taxon>Acanthomorphata</taxon>
        <taxon>Carangaria</taxon>
        <taxon>Carangaria incertae sedis</taxon>
        <taxon>Centropomidae</taxon>
        <taxon>Lates</taxon>
    </lineage>
</organism>
<feature type="signal peptide" evidence="5">
    <location>
        <begin position="1"/>
        <end position="25"/>
    </location>
</feature>
<evidence type="ECO:0000256" key="4">
    <source>
        <dbReference type="PROSITE-ProRule" id="PRU01201"/>
    </source>
</evidence>
<gene>
    <name evidence="6" type="ORF">AKAME5_002677500</name>
</gene>
<proteinExistence type="predicted"/>
<dbReference type="EMBL" id="BRZM01002971">
    <property type="protein sequence ID" value="GLD75441.1"/>
    <property type="molecule type" value="Genomic_DNA"/>
</dbReference>
<dbReference type="AlphaFoldDB" id="A0AAD3NQP7"/>
<feature type="non-terminal residue" evidence="6">
    <location>
        <position position="1"/>
    </location>
</feature>
<protein>
    <submittedName>
        <fullName evidence="6">FRAS1-related extracellular matrix protein 1-like protein</fullName>
    </submittedName>
</protein>
<dbReference type="InterPro" id="IPR051561">
    <property type="entry name" value="FRAS1_ECM"/>
</dbReference>
<dbReference type="InterPro" id="IPR039005">
    <property type="entry name" value="CSPG_rpt"/>
</dbReference>
<feature type="repeat" description="CSPG" evidence="4">
    <location>
        <begin position="259"/>
        <end position="353"/>
    </location>
</feature>
<dbReference type="PROSITE" id="PS51854">
    <property type="entry name" value="CSPG"/>
    <property type="match status" value="2"/>
</dbReference>
<comment type="caution">
    <text evidence="6">The sequence shown here is derived from an EMBL/GenBank/DDBJ whole genome shotgun (WGS) entry which is preliminary data.</text>
</comment>
<evidence type="ECO:0000256" key="1">
    <source>
        <dbReference type="ARBA" id="ARBA00022729"/>
    </source>
</evidence>
<name>A0AAD3NQP7_LATJO</name>
<keyword evidence="3" id="KW-0325">Glycoprotein</keyword>
<evidence type="ECO:0000313" key="7">
    <source>
        <dbReference type="Proteomes" id="UP001279410"/>
    </source>
</evidence>
<dbReference type="PANTHER" id="PTHR45739:SF7">
    <property type="entry name" value="FRAS1-RELATED EXTRACELLULAR MATRIX PROTEIN 1"/>
    <property type="match status" value="1"/>
</dbReference>
<evidence type="ECO:0000256" key="2">
    <source>
        <dbReference type="ARBA" id="ARBA00022737"/>
    </source>
</evidence>